<dbReference type="PROSITE" id="PS00447">
    <property type="entry name" value="DNA_POLYMERASE_A"/>
    <property type="match status" value="1"/>
</dbReference>
<dbReference type="InterPro" id="IPR001098">
    <property type="entry name" value="DNA-dir_DNA_pol_A_palm_dom"/>
</dbReference>
<dbReference type="InterPro" id="IPR019760">
    <property type="entry name" value="DNA-dir_DNA_pol_A_CS"/>
</dbReference>
<keyword evidence="7" id="KW-0067">ATP-binding</keyword>
<dbReference type="GO" id="GO:0006261">
    <property type="term" value="P:DNA-templated DNA replication"/>
    <property type="evidence" value="ECO:0007669"/>
    <property type="project" value="InterPro"/>
</dbReference>
<evidence type="ECO:0000256" key="4">
    <source>
        <dbReference type="ARBA" id="ARBA00022695"/>
    </source>
</evidence>
<evidence type="ECO:0000256" key="11">
    <source>
        <dbReference type="ARBA" id="ARBA00049244"/>
    </source>
</evidence>
<evidence type="ECO:0000256" key="8">
    <source>
        <dbReference type="ARBA" id="ARBA00022932"/>
    </source>
</evidence>
<dbReference type="SUPFAM" id="SSF158702">
    <property type="entry name" value="Sec63 N-terminal domain-like"/>
    <property type="match status" value="1"/>
</dbReference>
<dbReference type="Gene3D" id="3.40.50.300">
    <property type="entry name" value="P-loop containing nucleotide triphosphate hydrolases"/>
    <property type="match status" value="2"/>
</dbReference>
<evidence type="ECO:0000256" key="7">
    <source>
        <dbReference type="ARBA" id="ARBA00022840"/>
    </source>
</evidence>
<dbReference type="InterPro" id="IPR011545">
    <property type="entry name" value="DEAD/DEAH_box_helicase_dom"/>
</dbReference>
<evidence type="ECO:0000256" key="3">
    <source>
        <dbReference type="ARBA" id="ARBA00022679"/>
    </source>
</evidence>
<feature type="region of interest" description="Disordered" evidence="12">
    <location>
        <begin position="770"/>
        <end position="790"/>
    </location>
</feature>
<evidence type="ECO:0000256" key="2">
    <source>
        <dbReference type="ARBA" id="ARBA00012417"/>
    </source>
</evidence>
<dbReference type="PANTHER" id="PTHR10133">
    <property type="entry name" value="DNA POLYMERASE I"/>
    <property type="match status" value="1"/>
</dbReference>
<dbReference type="eggNOG" id="KOG0950">
    <property type="taxonomic scope" value="Eukaryota"/>
</dbReference>
<dbReference type="CDD" id="cd08638">
    <property type="entry name" value="DNA_pol_A_theta"/>
    <property type="match status" value="1"/>
</dbReference>
<evidence type="ECO:0000256" key="5">
    <source>
        <dbReference type="ARBA" id="ARBA00022741"/>
    </source>
</evidence>
<evidence type="ECO:0000313" key="16">
    <source>
        <dbReference type="WBParaSite" id="Csp11.Scaffold444.g1239.t1"/>
    </source>
</evidence>
<dbReference type="PROSITE" id="PS51194">
    <property type="entry name" value="HELICASE_CTER"/>
    <property type="match status" value="1"/>
</dbReference>
<dbReference type="InterPro" id="IPR043502">
    <property type="entry name" value="DNA/RNA_pol_sf"/>
</dbReference>
<sequence length="1587" mass="180014">MEKARCRFPEWVSTKIVDYYKEQGIQNLFEWQLNVLNEANTSKNQHLIFSAPTSAGKSLVAELLGWQVASTGKKVLFILPYISVAREKLHQIQRCWRRDDISVCGFIGPQASNPTEWMAAVCTIEKAASLINRSLSEEWFQDIGLIVVDELHMIFDSSRGAHIEHILSKVLLWNEFSEEKVRIIGMSATIPELYRLGKWMNDAKVCEAKFRPISLNNYLIIGSEMRKIDDESEILREFSEDPLICLAEESFRLNSQTLIMISSKLEAEKIALSIAKKLHELKKTDDSLLEQLKERADGLLFIRNGLERHGCKDRTVMSALAWGIAYHHAGLTMEERECIEMGFRDKSIIILVATSTLASGVNLPAERVIIKAQTRGPSSLTSLSYRQMVGRAGRTGHATRGDTYLIVKRCDREAVQKIIETPIDKMIKNRDTERTSLSRFILEGICTGLTTTQKQIHQLCSLLLFNHENTNHCDHSIEMLLRNSFISLEDDEFSPTQLGRAAIASSLPPEASLAIFEDLNSASRAIALDTELHMLYLVTPINVTVWQECDWHHLFSLFSKLPPDQKRIAKLVGASEKFILDQLQGKRNDKLLQIHIRFFSALALFDLINEMSIYEVSNKYRIPRGCLQTLQSQSATYAAMIVAFCLRLGWTYFKALLDGFAMRLLFGIRSELSELVTIEGIDGQRARILHERGITCLSHLSTCDSSRLAHMLTLAVPYSRSNSNDGLGEWLFGEPRMKVIEAARLLKERARMTLMRRVQELGICVELPKQEEEKEEKEKEEEIQESCDSGLPDSCSDMEFVNEENVKSVDEMTRSVSELSLTDTISEDDFFNQNPKVDDEIVEDTVIECLETSLLKMKASKDKVFLRRLSQTFSPAARRRSILNNGSFLEDSFDKPVPGSIPISSFKTPNRENEDPKTSTPYYEDSFDHPVPGSVPIGFSKRKSVFSSANKMDSFNSNVSENNSFDVFATPPTRESRIIGKHPRITDIQSDSSFISSPLSKQPKLNSIPKFRFEDVCYDENALRRFTKSSISLSTCSISVIDSGVAISTDTTTTFIPLLDNFEGIPNPNSNFFNSISKCVISLETRLEFLKLLFESSEIYIMTMRNAFKLFDKFGIKISHVKVVRLAAHLNHLIDCEAEDQEDVFPMLLKKFGDPETQIAYSLSSDPFKSTVEAFSLKRIFEQLRISPSNITSDESFKLEMSSCQSVLRIFYNGVSFDRISCVRSIETTRRRIEKLEEEIWRLAHGKFNIESSNEVSNVIFHRLGLIYPETSGCKLKQRHLPTNKLILEQMIGQHKIVEKILEYRHIQHSLTQCLLPLSKYNERIHCWMEMCTATGRILTSSPNLQNVPKKVSSDGASARDLFTASPGSLLIGADYKQLELRVLAHLSNDSKLVELIKEDRDLFGELSSEWGFSRDVVKQLCYGLIYGMGPKTLAELTKMKVEEAEKLLNSFFSMFPGVRSYIIGIKEKVAREEYVETILGRRKLIRVGITGEEKARMERVAVNYTVQGTASEIFKTAIVDVESKIKIYGASIVLTIHDEILVDCPKKYSSIVSDLIRNSMQSSLSHLLRVPIKISLKTGQSWAELK</sequence>
<dbReference type="Gene3D" id="1.20.1060.10">
    <property type="entry name" value="Taq DNA Polymerase, Chain T, domain 4"/>
    <property type="match status" value="1"/>
</dbReference>
<dbReference type="Pfam" id="PF00271">
    <property type="entry name" value="Helicase_C"/>
    <property type="match status" value="1"/>
</dbReference>
<dbReference type="Gene3D" id="3.30.70.370">
    <property type="match status" value="1"/>
</dbReference>
<evidence type="ECO:0000259" key="14">
    <source>
        <dbReference type="PROSITE" id="PS51194"/>
    </source>
</evidence>
<comment type="catalytic activity">
    <reaction evidence="11">
        <text>DNA(n) + a 2'-deoxyribonucleoside 5'-triphosphate = DNA(n+1) + diphosphate</text>
        <dbReference type="Rhea" id="RHEA:22508"/>
        <dbReference type="Rhea" id="RHEA-COMP:17339"/>
        <dbReference type="Rhea" id="RHEA-COMP:17340"/>
        <dbReference type="ChEBI" id="CHEBI:33019"/>
        <dbReference type="ChEBI" id="CHEBI:61560"/>
        <dbReference type="ChEBI" id="CHEBI:173112"/>
        <dbReference type="EC" id="2.7.7.7"/>
    </reaction>
</comment>
<dbReference type="FunFam" id="3.40.50.300:FF:000813">
    <property type="entry name" value="helicase POLQ-like isoform X1"/>
    <property type="match status" value="1"/>
</dbReference>
<reference evidence="16" key="1">
    <citation type="submission" date="2016-11" db="UniProtKB">
        <authorList>
            <consortium name="WormBaseParasite"/>
        </authorList>
    </citation>
    <scope>IDENTIFICATION</scope>
</reference>
<dbReference type="Pfam" id="PF20470">
    <property type="entry name" value="HTH_61"/>
    <property type="match status" value="1"/>
</dbReference>
<dbReference type="SUPFAM" id="SSF52540">
    <property type="entry name" value="P-loop containing nucleoside triphosphate hydrolases"/>
    <property type="match status" value="1"/>
</dbReference>
<organism evidence="15 16">
    <name type="scientific">Caenorhabditis tropicalis</name>
    <dbReference type="NCBI Taxonomy" id="1561998"/>
    <lineage>
        <taxon>Eukaryota</taxon>
        <taxon>Metazoa</taxon>
        <taxon>Ecdysozoa</taxon>
        <taxon>Nematoda</taxon>
        <taxon>Chromadorea</taxon>
        <taxon>Rhabditida</taxon>
        <taxon>Rhabditina</taxon>
        <taxon>Rhabditomorpha</taxon>
        <taxon>Rhabditoidea</taxon>
        <taxon>Rhabditidae</taxon>
        <taxon>Peloderinae</taxon>
        <taxon>Caenorhabditis</taxon>
    </lineage>
</organism>
<accession>A0A1I7T0H6</accession>
<evidence type="ECO:0000256" key="1">
    <source>
        <dbReference type="ARBA" id="ARBA00004123"/>
    </source>
</evidence>
<dbReference type="InterPro" id="IPR027417">
    <property type="entry name" value="P-loop_NTPase"/>
</dbReference>
<dbReference type="SMART" id="SM00487">
    <property type="entry name" value="DEXDc"/>
    <property type="match status" value="1"/>
</dbReference>
<dbReference type="Pfam" id="PF00476">
    <property type="entry name" value="DNA_pol_A"/>
    <property type="match status" value="1"/>
</dbReference>
<keyword evidence="6" id="KW-0227">DNA damage</keyword>
<feature type="domain" description="Helicase ATP-binding" evidence="13">
    <location>
        <begin position="38"/>
        <end position="208"/>
    </location>
</feature>
<name>A0A1I7T0H6_9PELO</name>
<keyword evidence="10" id="KW-0539">Nucleus</keyword>
<dbReference type="SMART" id="SM00482">
    <property type="entry name" value="POLAc"/>
    <property type="match status" value="1"/>
</dbReference>
<dbReference type="EC" id="2.7.7.7" evidence="2"/>
<dbReference type="FunFam" id="3.40.50.300:FF:006046">
    <property type="entry name" value="DNA polymerase theta"/>
    <property type="match status" value="1"/>
</dbReference>
<evidence type="ECO:0000256" key="6">
    <source>
        <dbReference type="ARBA" id="ARBA00022763"/>
    </source>
</evidence>
<dbReference type="Pfam" id="PF00270">
    <property type="entry name" value="DEAD"/>
    <property type="match status" value="1"/>
</dbReference>
<dbReference type="SMART" id="SM00490">
    <property type="entry name" value="HELICc"/>
    <property type="match status" value="1"/>
</dbReference>
<dbReference type="WBParaSite" id="Csp11.Scaffold444.g1239.t1">
    <property type="protein sequence ID" value="Csp11.Scaffold444.g1239.t1"/>
    <property type="gene ID" value="Csp11.Scaffold444.g1239"/>
</dbReference>
<proteinExistence type="predicted"/>
<evidence type="ECO:0000256" key="9">
    <source>
        <dbReference type="ARBA" id="ARBA00023204"/>
    </source>
</evidence>
<dbReference type="Proteomes" id="UP000095282">
    <property type="component" value="Unplaced"/>
</dbReference>
<dbReference type="SUPFAM" id="SSF56672">
    <property type="entry name" value="DNA/RNA polymerases"/>
    <property type="match status" value="1"/>
</dbReference>
<keyword evidence="9" id="KW-0234">DNA repair</keyword>
<dbReference type="InterPro" id="IPR048960">
    <property type="entry name" value="POLQ-like_helical"/>
</dbReference>
<dbReference type="InterPro" id="IPR014001">
    <property type="entry name" value="Helicase_ATP-bd"/>
</dbReference>
<keyword evidence="3" id="KW-0808">Transferase</keyword>
<dbReference type="STRING" id="1561998.A0A1I7T0H6"/>
<dbReference type="Gene3D" id="1.10.3380.20">
    <property type="match status" value="1"/>
</dbReference>
<dbReference type="GO" id="GO:0097681">
    <property type="term" value="P:double-strand break repair via alternative nonhomologous end joining"/>
    <property type="evidence" value="ECO:0007669"/>
    <property type="project" value="TreeGrafter"/>
</dbReference>
<dbReference type="PANTHER" id="PTHR10133:SF62">
    <property type="entry name" value="DNA POLYMERASE THETA"/>
    <property type="match status" value="1"/>
</dbReference>
<dbReference type="InterPro" id="IPR046931">
    <property type="entry name" value="HTH_61"/>
</dbReference>
<dbReference type="Gene3D" id="1.10.150.20">
    <property type="entry name" value="5' to 3' exonuclease, C-terminal subdomain"/>
    <property type="match status" value="1"/>
</dbReference>
<comment type="subcellular location">
    <subcellularLocation>
        <location evidence="1">Nucleus</location>
    </subcellularLocation>
</comment>
<dbReference type="GO" id="GO:0003677">
    <property type="term" value="F:DNA binding"/>
    <property type="evidence" value="ECO:0007669"/>
    <property type="project" value="InterPro"/>
</dbReference>
<dbReference type="PROSITE" id="PS51192">
    <property type="entry name" value="HELICASE_ATP_BIND_1"/>
    <property type="match status" value="1"/>
</dbReference>
<dbReference type="GO" id="GO:0005634">
    <property type="term" value="C:nucleus"/>
    <property type="evidence" value="ECO:0007669"/>
    <property type="project" value="UniProtKB-SubCell"/>
</dbReference>
<evidence type="ECO:0000313" key="15">
    <source>
        <dbReference type="Proteomes" id="UP000095282"/>
    </source>
</evidence>
<dbReference type="PRINTS" id="PR00868">
    <property type="entry name" value="DNAPOLI"/>
</dbReference>
<dbReference type="Pfam" id="PF21099">
    <property type="entry name" value="POLQ_helical"/>
    <property type="match status" value="1"/>
</dbReference>
<feature type="region of interest" description="Disordered" evidence="12">
    <location>
        <begin position="899"/>
        <end position="924"/>
    </location>
</feature>
<dbReference type="GO" id="GO:0005524">
    <property type="term" value="F:ATP binding"/>
    <property type="evidence" value="ECO:0007669"/>
    <property type="project" value="UniProtKB-KW"/>
</dbReference>
<dbReference type="CDD" id="cd18795">
    <property type="entry name" value="SF2_C_Ski2"/>
    <property type="match status" value="1"/>
</dbReference>
<keyword evidence="4" id="KW-0548">Nucleotidyltransferase</keyword>
<protein>
    <recommendedName>
        <fullName evidence="2">DNA-directed DNA polymerase</fullName>
        <ecNumber evidence="2">2.7.7.7</ecNumber>
    </recommendedName>
</protein>
<evidence type="ECO:0000256" key="12">
    <source>
        <dbReference type="SAM" id="MobiDB-lite"/>
    </source>
</evidence>
<keyword evidence="5" id="KW-0547">Nucleotide-binding</keyword>
<evidence type="ECO:0000256" key="10">
    <source>
        <dbReference type="ARBA" id="ARBA00023242"/>
    </source>
</evidence>
<feature type="compositionally biased region" description="Acidic residues" evidence="12">
    <location>
        <begin position="773"/>
        <end position="785"/>
    </location>
</feature>
<dbReference type="InterPro" id="IPR001650">
    <property type="entry name" value="Helicase_C-like"/>
</dbReference>
<feature type="domain" description="Helicase C-terminal" evidence="14">
    <location>
        <begin position="238"/>
        <end position="438"/>
    </location>
</feature>
<dbReference type="InterPro" id="IPR002298">
    <property type="entry name" value="DNA_polymerase_A"/>
</dbReference>
<keyword evidence="8" id="KW-0239">DNA-directed DNA polymerase</keyword>
<dbReference type="GO" id="GO:0003887">
    <property type="term" value="F:DNA-directed DNA polymerase activity"/>
    <property type="evidence" value="ECO:0007669"/>
    <property type="project" value="UniProtKB-KW"/>
</dbReference>
<keyword evidence="15" id="KW-1185">Reference proteome</keyword>
<evidence type="ECO:0000259" key="13">
    <source>
        <dbReference type="PROSITE" id="PS51192"/>
    </source>
</evidence>